<dbReference type="GO" id="GO:0004519">
    <property type="term" value="F:endonuclease activity"/>
    <property type="evidence" value="ECO:0007669"/>
    <property type="project" value="UniProtKB-KW"/>
</dbReference>
<evidence type="ECO:0000259" key="11">
    <source>
        <dbReference type="Pfam" id="PF25597"/>
    </source>
</evidence>
<dbReference type="GO" id="GO:0016787">
    <property type="term" value="F:hydrolase activity"/>
    <property type="evidence" value="ECO:0007669"/>
    <property type="project" value="UniProtKB-KW"/>
</dbReference>
<dbReference type="InterPro" id="IPR057670">
    <property type="entry name" value="SH3_retrovirus"/>
</dbReference>
<keyword evidence="1" id="KW-0540">Nuclease</keyword>
<dbReference type="GO" id="GO:0003964">
    <property type="term" value="F:RNA-directed DNA polymerase activity"/>
    <property type="evidence" value="ECO:0007669"/>
    <property type="project" value="UniProtKB-KW"/>
</dbReference>
<keyword evidence="7" id="KW-0695">RNA-directed DNA polymerase</keyword>
<keyword evidence="2" id="KW-0479">Metal-binding</keyword>
<protein>
    <submittedName>
        <fullName evidence="13">Integrase catalytic domain-containing protein</fullName>
    </submittedName>
</protein>
<keyword evidence="8" id="KW-0808">Transferase</keyword>
<sequence length="178" mass="20206">MARCMLLDGGLSKRFWGEAVLTAAYLQNRLPSRSVECAPYERFYGFKPAVNRLRVFGSKAYSLIPKERRKKLSQNALEGVLVGYGNTTKGYRLLDPMTACAWHSRSARIVESPQQLSLLDERKRPGAPVSRPLQYLVNLDEWGMFLKNDSADLLVEPSSERQSDSTYTECPLKRENVD</sequence>
<reference evidence="13" key="1">
    <citation type="submission" date="2019-12" db="UniProtKB">
        <authorList>
            <consortium name="WormBaseParasite"/>
        </authorList>
    </citation>
    <scope>IDENTIFICATION</scope>
</reference>
<dbReference type="GO" id="GO:0015074">
    <property type="term" value="P:DNA integration"/>
    <property type="evidence" value="ECO:0007669"/>
    <property type="project" value="UniProtKB-KW"/>
</dbReference>
<dbReference type="Proteomes" id="UP000046395">
    <property type="component" value="Unassembled WGS sequence"/>
</dbReference>
<evidence type="ECO:0000256" key="2">
    <source>
        <dbReference type="ARBA" id="ARBA00022723"/>
    </source>
</evidence>
<keyword evidence="8" id="KW-0239">DNA-directed DNA polymerase</keyword>
<keyword evidence="6" id="KW-0229">DNA integration</keyword>
<dbReference type="STRING" id="70415.A0A5S6QXZ0"/>
<proteinExistence type="predicted"/>
<dbReference type="GO" id="GO:0046872">
    <property type="term" value="F:metal ion binding"/>
    <property type="evidence" value="ECO:0007669"/>
    <property type="project" value="UniProtKB-KW"/>
</dbReference>
<evidence type="ECO:0000256" key="3">
    <source>
        <dbReference type="ARBA" id="ARBA00022759"/>
    </source>
</evidence>
<keyword evidence="8" id="KW-0548">Nucleotidyltransferase</keyword>
<evidence type="ECO:0000256" key="4">
    <source>
        <dbReference type="ARBA" id="ARBA00022801"/>
    </source>
</evidence>
<evidence type="ECO:0000256" key="9">
    <source>
        <dbReference type="ARBA" id="ARBA00023172"/>
    </source>
</evidence>
<evidence type="ECO:0000313" key="13">
    <source>
        <dbReference type="WBParaSite" id="TMUE_3000011974.1"/>
    </source>
</evidence>
<evidence type="ECO:0000256" key="5">
    <source>
        <dbReference type="ARBA" id="ARBA00022842"/>
    </source>
</evidence>
<evidence type="ECO:0000256" key="10">
    <source>
        <dbReference type="SAM" id="MobiDB-lite"/>
    </source>
</evidence>
<dbReference type="PANTHER" id="PTHR42648:SF11">
    <property type="entry name" value="TRANSPOSON TY4-P GAG-POL POLYPROTEIN"/>
    <property type="match status" value="1"/>
</dbReference>
<name>A0A5S6QXZ0_TRIMR</name>
<keyword evidence="3" id="KW-0255">Endonuclease</keyword>
<accession>A0A5S6QXZ0</accession>
<organism evidence="12 13">
    <name type="scientific">Trichuris muris</name>
    <name type="common">Mouse whipworm</name>
    <dbReference type="NCBI Taxonomy" id="70415"/>
    <lineage>
        <taxon>Eukaryota</taxon>
        <taxon>Metazoa</taxon>
        <taxon>Ecdysozoa</taxon>
        <taxon>Nematoda</taxon>
        <taxon>Enoplea</taxon>
        <taxon>Dorylaimia</taxon>
        <taxon>Trichinellida</taxon>
        <taxon>Trichuridae</taxon>
        <taxon>Trichuris</taxon>
    </lineage>
</organism>
<keyword evidence="5" id="KW-0460">Magnesium</keyword>
<feature type="region of interest" description="Disordered" evidence="10">
    <location>
        <begin position="156"/>
        <end position="178"/>
    </location>
</feature>
<evidence type="ECO:0000256" key="8">
    <source>
        <dbReference type="ARBA" id="ARBA00022932"/>
    </source>
</evidence>
<keyword evidence="4" id="KW-0378">Hydrolase</keyword>
<dbReference type="AlphaFoldDB" id="A0A5S6QXZ0"/>
<dbReference type="WBParaSite" id="TMUE_3000011974.1">
    <property type="protein sequence ID" value="TMUE_3000011974.1"/>
    <property type="gene ID" value="WBGene00301441"/>
</dbReference>
<dbReference type="SUPFAM" id="SSF53098">
    <property type="entry name" value="Ribonuclease H-like"/>
    <property type="match status" value="1"/>
</dbReference>
<dbReference type="GO" id="GO:0006310">
    <property type="term" value="P:DNA recombination"/>
    <property type="evidence" value="ECO:0007669"/>
    <property type="project" value="UniProtKB-KW"/>
</dbReference>
<evidence type="ECO:0000256" key="7">
    <source>
        <dbReference type="ARBA" id="ARBA00022918"/>
    </source>
</evidence>
<evidence type="ECO:0000256" key="1">
    <source>
        <dbReference type="ARBA" id="ARBA00022722"/>
    </source>
</evidence>
<keyword evidence="9" id="KW-0233">DNA recombination</keyword>
<keyword evidence="12" id="KW-1185">Reference proteome</keyword>
<dbReference type="PANTHER" id="PTHR42648">
    <property type="entry name" value="TRANSPOSASE, PUTATIVE-RELATED"/>
    <property type="match status" value="1"/>
</dbReference>
<dbReference type="GO" id="GO:0003887">
    <property type="term" value="F:DNA-directed DNA polymerase activity"/>
    <property type="evidence" value="ECO:0007669"/>
    <property type="project" value="UniProtKB-KW"/>
</dbReference>
<dbReference type="InterPro" id="IPR039537">
    <property type="entry name" value="Retrotran_Ty1/copia-like"/>
</dbReference>
<evidence type="ECO:0000256" key="6">
    <source>
        <dbReference type="ARBA" id="ARBA00022908"/>
    </source>
</evidence>
<evidence type="ECO:0000313" key="12">
    <source>
        <dbReference type="Proteomes" id="UP000046395"/>
    </source>
</evidence>
<dbReference type="Pfam" id="PF25597">
    <property type="entry name" value="SH3_retrovirus"/>
    <property type="match status" value="1"/>
</dbReference>
<dbReference type="InterPro" id="IPR012337">
    <property type="entry name" value="RNaseH-like_sf"/>
</dbReference>
<feature type="domain" description="Retroviral polymerase SH3-like" evidence="11">
    <location>
        <begin position="58"/>
        <end position="112"/>
    </location>
</feature>